<feature type="domain" description="ABC transporter" evidence="15">
    <location>
        <begin position="4"/>
        <end position="236"/>
    </location>
</feature>
<evidence type="ECO:0000256" key="14">
    <source>
        <dbReference type="SAM" id="MobiDB-lite"/>
    </source>
</evidence>
<evidence type="ECO:0000256" key="10">
    <source>
        <dbReference type="ARBA" id="ARBA00053454"/>
    </source>
</evidence>
<keyword evidence="19" id="KW-1185">Reference proteome</keyword>
<dbReference type="InterPro" id="IPR003439">
    <property type="entry name" value="ABC_transporter-like_ATP-bd"/>
</dbReference>
<dbReference type="InterPro" id="IPR017871">
    <property type="entry name" value="ABC_transporter-like_CS"/>
</dbReference>
<keyword evidence="17" id="KW-0762">Sugar transport</keyword>
<evidence type="ECO:0000313" key="17">
    <source>
        <dbReference type="EMBL" id="SDR08475.1"/>
    </source>
</evidence>
<evidence type="ECO:0000313" key="19">
    <source>
        <dbReference type="Proteomes" id="UP000255421"/>
    </source>
</evidence>
<comment type="similarity">
    <text evidence="11">Belongs to the ABC transporter superfamily. Carbohydrate uptake transporter-1 (CUT1) (TC 3.A.1.1) family.</text>
</comment>
<keyword evidence="5 17" id="KW-0067">ATP-binding</keyword>
<evidence type="ECO:0000256" key="12">
    <source>
        <dbReference type="ARBA" id="ARBA00065962"/>
    </source>
</evidence>
<dbReference type="Pfam" id="PF00005">
    <property type="entry name" value="ABC_tran"/>
    <property type="match status" value="1"/>
</dbReference>
<dbReference type="InterPro" id="IPR008995">
    <property type="entry name" value="Mo/tungstate-bd_C_term_dom"/>
</dbReference>
<dbReference type="GO" id="GO:0016887">
    <property type="term" value="F:ATP hydrolysis activity"/>
    <property type="evidence" value="ECO:0007669"/>
    <property type="project" value="InterPro"/>
</dbReference>
<accession>A0A1H1G5Y0</accession>
<dbReference type="NCBIfam" id="NF008653">
    <property type="entry name" value="PRK11650.1"/>
    <property type="match status" value="1"/>
</dbReference>
<dbReference type="EC" id="7.5.2.13" evidence="13"/>
<evidence type="ECO:0000256" key="3">
    <source>
        <dbReference type="ARBA" id="ARBA00022475"/>
    </source>
</evidence>
<evidence type="ECO:0000256" key="11">
    <source>
        <dbReference type="ARBA" id="ARBA00061029"/>
    </source>
</evidence>
<dbReference type="EMBL" id="QQST01000003">
    <property type="protein sequence ID" value="RDI69830.1"/>
    <property type="molecule type" value="Genomic_DNA"/>
</dbReference>
<dbReference type="EMBL" id="FNKQ01000005">
    <property type="protein sequence ID" value="SDR08475.1"/>
    <property type="molecule type" value="Genomic_DNA"/>
</dbReference>
<name>A0A1H1G5Y0_9EURY</name>
<evidence type="ECO:0000256" key="2">
    <source>
        <dbReference type="ARBA" id="ARBA00022448"/>
    </source>
</evidence>
<feature type="region of interest" description="Disordered" evidence="14">
    <location>
        <begin position="357"/>
        <end position="398"/>
    </location>
</feature>
<dbReference type="Proteomes" id="UP000199289">
    <property type="component" value="Unassembled WGS sequence"/>
</dbReference>
<dbReference type="InterPro" id="IPR012340">
    <property type="entry name" value="NA-bd_OB-fold"/>
</dbReference>
<dbReference type="SUPFAM" id="SSF52540">
    <property type="entry name" value="P-loop containing nucleoside triphosphate hydrolases"/>
    <property type="match status" value="1"/>
</dbReference>
<sequence>MARTTLDGVTKRFGDDIVAVDDLSLEIRDGEFLVLVGPSGCGKSTTLRTIAGLETVSEGEIRIDGRDVTDVKPKDRDIAMVFQNYALYPQKTVSGNMRFGLEMTTDLDDEEITRRVEEAAELLDITELLDRRPRALSGGQQQRVALGRAIVRNPAVFLMDEPLSNLDAKLRTQMRTELQELHGELEATTVYVTHDQTEAMTMGDRIAVLESGQLQQVGTPMEMYYEPANEFVATFIGSPSMNTLDATFDGEHLQLPGYTYELTEAQREALSADLGGDSVTLGVRPEDVVLADEPGPRTTEFVASIVEPMGSENVLHLRHEMGEIVATVSGGQRVREGDRVRVSLPVDHVHAFDGETGEAVFNRTRTEETAPGVVGTSTRSDGDTLADGAGETNTGDRP</sequence>
<reference evidence="17" key="1">
    <citation type="submission" date="2016-10" db="EMBL/GenBank/DDBJ databases">
        <authorList>
            <person name="de Groot N.N."/>
        </authorList>
    </citation>
    <scope>NUCLEOTIDE SEQUENCE [LARGE SCALE GENOMIC DNA]</scope>
    <source>
        <strain evidence="17">CGMCC 1.12397</strain>
    </source>
</reference>
<reference evidence="16 19" key="3">
    <citation type="submission" date="2018-07" db="EMBL/GenBank/DDBJ databases">
        <title>Genome sequence of extremly halophilic archaeon Halopelagius longus strain BC12-B1.</title>
        <authorList>
            <person name="Zhang X."/>
        </authorList>
    </citation>
    <scope>NUCLEOTIDE SEQUENCE [LARGE SCALE GENOMIC DNA]</scope>
    <source>
        <strain evidence="16 19">BC12-B1</strain>
    </source>
</reference>
<dbReference type="GO" id="GO:0008643">
    <property type="term" value="P:carbohydrate transport"/>
    <property type="evidence" value="ECO:0007669"/>
    <property type="project" value="InterPro"/>
</dbReference>
<evidence type="ECO:0000256" key="5">
    <source>
        <dbReference type="ARBA" id="ARBA00022840"/>
    </source>
</evidence>
<comment type="subcellular location">
    <subcellularLocation>
        <location evidence="1">Cell membrane</location>
        <topology evidence="1">Peripheral membrane protein</topology>
    </subcellularLocation>
</comment>
<dbReference type="Gene3D" id="2.40.50.140">
    <property type="entry name" value="Nucleic acid-binding proteins"/>
    <property type="match status" value="1"/>
</dbReference>
<dbReference type="SMART" id="SM00382">
    <property type="entry name" value="AAA"/>
    <property type="match status" value="1"/>
</dbReference>
<evidence type="ECO:0000313" key="18">
    <source>
        <dbReference type="Proteomes" id="UP000199289"/>
    </source>
</evidence>
<keyword evidence="7" id="KW-0472">Membrane</keyword>
<comment type="catalytic activity">
    <reaction evidence="9">
        <text>L-arabinose(out) + ATP + H2O = L-arabinose(in) + ADP + phosphate + H(+)</text>
        <dbReference type="Rhea" id="RHEA:30007"/>
        <dbReference type="ChEBI" id="CHEBI:15377"/>
        <dbReference type="ChEBI" id="CHEBI:15378"/>
        <dbReference type="ChEBI" id="CHEBI:17535"/>
        <dbReference type="ChEBI" id="CHEBI:30616"/>
        <dbReference type="ChEBI" id="CHEBI:43474"/>
        <dbReference type="ChEBI" id="CHEBI:456216"/>
        <dbReference type="EC" id="7.5.2.13"/>
    </reaction>
    <physiologicalReaction direction="left-to-right" evidence="9">
        <dbReference type="Rhea" id="RHEA:30008"/>
    </physiologicalReaction>
</comment>
<evidence type="ECO:0000259" key="15">
    <source>
        <dbReference type="PROSITE" id="PS50893"/>
    </source>
</evidence>
<dbReference type="AlphaFoldDB" id="A0A1H1G5Y0"/>
<evidence type="ECO:0000256" key="4">
    <source>
        <dbReference type="ARBA" id="ARBA00022741"/>
    </source>
</evidence>
<dbReference type="InterPro" id="IPR015855">
    <property type="entry name" value="ABC_transpr_MalK-like"/>
</dbReference>
<dbReference type="InterPro" id="IPR003593">
    <property type="entry name" value="AAA+_ATPase"/>
</dbReference>
<dbReference type="FunFam" id="3.40.50.300:FF:000042">
    <property type="entry name" value="Maltose/maltodextrin ABC transporter, ATP-binding protein"/>
    <property type="match status" value="1"/>
</dbReference>
<organism evidence="17 18">
    <name type="scientific">Halopelagius longus</name>
    <dbReference type="NCBI Taxonomy" id="1236180"/>
    <lineage>
        <taxon>Archaea</taxon>
        <taxon>Methanobacteriati</taxon>
        <taxon>Methanobacteriota</taxon>
        <taxon>Stenosarchaea group</taxon>
        <taxon>Halobacteria</taxon>
        <taxon>Halobacteriales</taxon>
        <taxon>Haloferacaceae</taxon>
    </lineage>
</organism>
<dbReference type="PANTHER" id="PTHR43875:SF15">
    <property type="entry name" value="TREHALOSE IMPORT ATP-BINDING PROTEIN SUGC"/>
    <property type="match status" value="1"/>
</dbReference>
<proteinExistence type="inferred from homology"/>
<dbReference type="PANTHER" id="PTHR43875">
    <property type="entry name" value="MALTODEXTRIN IMPORT ATP-BINDING PROTEIN MSMX"/>
    <property type="match status" value="1"/>
</dbReference>
<keyword evidence="3" id="KW-1003">Cell membrane</keyword>
<dbReference type="Gene3D" id="3.40.50.300">
    <property type="entry name" value="P-loop containing nucleotide triphosphate hydrolases"/>
    <property type="match status" value="1"/>
</dbReference>
<comment type="function">
    <text evidence="10">Part of the ABC transporter complex XacGHIJK involved in the uptake of xylose and arabinose. Responsible for energy coupling to the transport system.</text>
</comment>
<dbReference type="InterPro" id="IPR013611">
    <property type="entry name" value="Transp-assoc_OB_typ2"/>
</dbReference>
<dbReference type="RefSeq" id="WP_092539024.1">
    <property type="nucleotide sequence ID" value="NZ_FNKQ01000005.1"/>
</dbReference>
<dbReference type="CDD" id="cd03301">
    <property type="entry name" value="ABC_MalK_N"/>
    <property type="match status" value="1"/>
</dbReference>
<keyword evidence="4" id="KW-0547">Nucleotide-binding</keyword>
<evidence type="ECO:0000256" key="9">
    <source>
        <dbReference type="ARBA" id="ARBA00051890"/>
    </source>
</evidence>
<dbReference type="GO" id="GO:0005524">
    <property type="term" value="F:ATP binding"/>
    <property type="evidence" value="ECO:0007669"/>
    <property type="project" value="UniProtKB-KW"/>
</dbReference>
<comment type="subunit">
    <text evidence="12">The complex is composed of two ATP-binding proteins (XacJ and XacK), two transmembrane proteins (XacH and XacI) and a solute-binding protein (XacG).</text>
</comment>
<dbReference type="GO" id="GO:0140359">
    <property type="term" value="F:ABC-type transporter activity"/>
    <property type="evidence" value="ECO:0007669"/>
    <property type="project" value="InterPro"/>
</dbReference>
<gene>
    <name evidence="16" type="ORF">DWB78_16910</name>
    <name evidence="17" type="ORF">SAMN05216278_3535</name>
</gene>
<dbReference type="GO" id="GO:0055052">
    <property type="term" value="C:ATP-binding cassette (ABC) transporter complex, substrate-binding subunit-containing"/>
    <property type="evidence" value="ECO:0007669"/>
    <property type="project" value="TreeGrafter"/>
</dbReference>
<evidence type="ECO:0000313" key="16">
    <source>
        <dbReference type="EMBL" id="RDI69830.1"/>
    </source>
</evidence>
<dbReference type="PROSITE" id="PS50893">
    <property type="entry name" value="ABC_TRANSPORTER_2"/>
    <property type="match status" value="1"/>
</dbReference>
<dbReference type="OrthoDB" id="18368at2157"/>
<keyword evidence="6" id="KW-1278">Translocase</keyword>
<comment type="catalytic activity">
    <reaction evidence="8">
        <text>D-xylose(out) + ATP + H2O = D-xylose(in) + ADP + phosphate + H(+)</text>
        <dbReference type="Rhea" id="RHEA:29899"/>
        <dbReference type="ChEBI" id="CHEBI:15377"/>
        <dbReference type="ChEBI" id="CHEBI:15378"/>
        <dbReference type="ChEBI" id="CHEBI:30616"/>
        <dbReference type="ChEBI" id="CHEBI:43474"/>
        <dbReference type="ChEBI" id="CHEBI:53455"/>
        <dbReference type="ChEBI" id="CHEBI:456216"/>
        <dbReference type="EC" id="7.5.2.13"/>
    </reaction>
    <physiologicalReaction direction="left-to-right" evidence="8">
        <dbReference type="Rhea" id="RHEA:29900"/>
    </physiologicalReaction>
</comment>
<dbReference type="InterPro" id="IPR047641">
    <property type="entry name" value="ABC_transpr_MalK/UgpC-like"/>
</dbReference>
<evidence type="ECO:0000256" key="1">
    <source>
        <dbReference type="ARBA" id="ARBA00004202"/>
    </source>
</evidence>
<keyword evidence="2" id="KW-0813">Transport</keyword>
<reference evidence="18" key="2">
    <citation type="submission" date="2016-10" db="EMBL/GenBank/DDBJ databases">
        <authorList>
            <person name="Varghese N."/>
            <person name="Submissions S."/>
        </authorList>
    </citation>
    <scope>NUCLEOTIDE SEQUENCE [LARGE SCALE GENOMIC DNA]</scope>
    <source>
        <strain evidence="18">CGMCC 1.12397</strain>
    </source>
</reference>
<evidence type="ECO:0000256" key="13">
    <source>
        <dbReference type="ARBA" id="ARBA00066315"/>
    </source>
</evidence>
<dbReference type="Proteomes" id="UP000255421">
    <property type="component" value="Unassembled WGS sequence"/>
</dbReference>
<evidence type="ECO:0000256" key="6">
    <source>
        <dbReference type="ARBA" id="ARBA00022967"/>
    </source>
</evidence>
<protein>
    <recommendedName>
        <fullName evidence="13">ABC-type D-xylose/L-arabinose transporter</fullName>
        <ecNumber evidence="13">7.5.2.13</ecNumber>
    </recommendedName>
</protein>
<dbReference type="PROSITE" id="PS00211">
    <property type="entry name" value="ABC_TRANSPORTER_1"/>
    <property type="match status" value="1"/>
</dbReference>
<dbReference type="SUPFAM" id="SSF50331">
    <property type="entry name" value="MOP-like"/>
    <property type="match status" value="1"/>
</dbReference>
<evidence type="ECO:0000256" key="7">
    <source>
        <dbReference type="ARBA" id="ARBA00023136"/>
    </source>
</evidence>
<dbReference type="Gene3D" id="2.40.50.100">
    <property type="match status" value="1"/>
</dbReference>
<evidence type="ECO:0000256" key="8">
    <source>
        <dbReference type="ARBA" id="ARBA00050355"/>
    </source>
</evidence>
<dbReference type="Pfam" id="PF08402">
    <property type="entry name" value="TOBE_2"/>
    <property type="match status" value="1"/>
</dbReference>
<dbReference type="InterPro" id="IPR027417">
    <property type="entry name" value="P-loop_NTPase"/>
</dbReference>